<dbReference type="Pfam" id="PF00728">
    <property type="entry name" value="Glyco_hydro_20"/>
    <property type="match status" value="1"/>
</dbReference>
<dbReference type="PANTHER" id="PTHR21040:SF11">
    <property type="entry name" value="BETA-N-ACETYLHEXOSAMINIDASE"/>
    <property type="match status" value="1"/>
</dbReference>
<dbReference type="EC" id="3.2.1.52" evidence="3"/>
<evidence type="ECO:0000256" key="3">
    <source>
        <dbReference type="ARBA" id="ARBA00012663"/>
    </source>
</evidence>
<dbReference type="InterPro" id="IPR015883">
    <property type="entry name" value="Glyco_hydro_20_cat"/>
</dbReference>
<comment type="caution">
    <text evidence="7">The sequence shown here is derived from an EMBL/GenBank/DDBJ whole genome shotgun (WGS) entry which is preliminary data.</text>
</comment>
<evidence type="ECO:0000256" key="5">
    <source>
        <dbReference type="SAM" id="Phobius"/>
    </source>
</evidence>
<dbReference type="CDD" id="cd06565">
    <property type="entry name" value="GH20_GcnA-like"/>
    <property type="match status" value="1"/>
</dbReference>
<dbReference type="PANTHER" id="PTHR21040">
    <property type="entry name" value="BCDNA.GH04120"/>
    <property type="match status" value="1"/>
</dbReference>
<name>A0AAV5TDS8_9BILA</name>
<proteinExistence type="inferred from homology"/>
<feature type="domain" description="Glycoside hydrolase family 20 catalytic" evidence="6">
    <location>
        <begin position="215"/>
        <end position="364"/>
    </location>
</feature>
<dbReference type="InterPro" id="IPR038901">
    <property type="entry name" value="HEXDC-like"/>
</dbReference>
<feature type="transmembrane region" description="Helical" evidence="5">
    <location>
        <begin position="21"/>
        <end position="40"/>
    </location>
</feature>
<evidence type="ECO:0000256" key="1">
    <source>
        <dbReference type="ARBA" id="ARBA00001231"/>
    </source>
</evidence>
<dbReference type="EMBL" id="BTSX01000003">
    <property type="protein sequence ID" value="GMS90954.1"/>
    <property type="molecule type" value="Genomic_DNA"/>
</dbReference>
<protein>
    <recommendedName>
        <fullName evidence="3">beta-N-acetylhexosaminidase</fullName>
        <ecNumber evidence="3">3.2.1.52</ecNumber>
    </recommendedName>
</protein>
<evidence type="ECO:0000256" key="4">
    <source>
        <dbReference type="ARBA" id="ARBA00022801"/>
    </source>
</evidence>
<dbReference type="GO" id="GO:0005975">
    <property type="term" value="P:carbohydrate metabolic process"/>
    <property type="evidence" value="ECO:0007669"/>
    <property type="project" value="InterPro"/>
</dbReference>
<keyword evidence="5" id="KW-1133">Transmembrane helix</keyword>
<dbReference type="SUPFAM" id="SSF51445">
    <property type="entry name" value="(Trans)glycosidases"/>
    <property type="match status" value="1"/>
</dbReference>
<keyword evidence="5" id="KW-0812">Transmembrane</keyword>
<evidence type="ECO:0000313" key="7">
    <source>
        <dbReference type="EMBL" id="GMS90954.1"/>
    </source>
</evidence>
<dbReference type="InterPro" id="IPR017853">
    <property type="entry name" value="GH"/>
</dbReference>
<gene>
    <name evidence="7" type="ORF">PENTCL1PPCAC_13129</name>
</gene>
<comment type="catalytic activity">
    <reaction evidence="1">
        <text>Hydrolysis of terminal non-reducing N-acetyl-D-hexosamine residues in N-acetyl-beta-D-hexosaminides.</text>
        <dbReference type="EC" id="3.2.1.52"/>
    </reaction>
</comment>
<evidence type="ECO:0000259" key="6">
    <source>
        <dbReference type="Pfam" id="PF00728"/>
    </source>
</evidence>
<organism evidence="7 8">
    <name type="scientific">Pristionchus entomophagus</name>
    <dbReference type="NCBI Taxonomy" id="358040"/>
    <lineage>
        <taxon>Eukaryota</taxon>
        <taxon>Metazoa</taxon>
        <taxon>Ecdysozoa</taxon>
        <taxon>Nematoda</taxon>
        <taxon>Chromadorea</taxon>
        <taxon>Rhabditida</taxon>
        <taxon>Rhabditina</taxon>
        <taxon>Diplogasteromorpha</taxon>
        <taxon>Diplogasteroidea</taxon>
        <taxon>Neodiplogasteridae</taxon>
        <taxon>Pristionchus</taxon>
    </lineage>
</organism>
<keyword evidence="5" id="KW-0472">Membrane</keyword>
<reference evidence="7" key="1">
    <citation type="submission" date="2023-10" db="EMBL/GenBank/DDBJ databases">
        <title>Genome assembly of Pristionchus species.</title>
        <authorList>
            <person name="Yoshida K."/>
            <person name="Sommer R.J."/>
        </authorList>
    </citation>
    <scope>NUCLEOTIDE SEQUENCE</scope>
    <source>
        <strain evidence="7">RS0144</strain>
    </source>
</reference>
<accession>A0AAV5TDS8</accession>
<sequence>MVLRLCGHRFRFGFGRRSVCTDIFYLIVCTSLFFIGTIGFTNTFSDAKAIDVQAPERVFPQPVVQGNEVRSAEELRRIPDDKVGNFIQAEGFVEVRPLPVVDQQENRQLQQEQQLQQQQLNRVLKPPKSPVFVEEPRRIQGNPLARKEIDGLPYPKLASNGNFVPMRRIVHLDLKGAPYKVETFPEIFMLLSRLGATGVLIEWEDMFPYEGRLAKAVNGNAYTMKQVESILSSAAHHRLAILPLVQTFAHLEWILKVEEFAHLRDDPALPQVICVGKPEAWELLKDMIDQVGRVHAKFGLPFYHIGADEIFNMGTCNETASLISSMAHSKDRVTLFHIGRTAQHVKDTFNTTVLAWHDMFAHAMPIDLEKFKLPSLLEPVLWSYAEDLDVYLSPATWEALRPFPRVWGSSAWKGADGPHRFHSNPLHYVRNHESWVGQFSRVWRDFEYVQGLIMSGWSRYDHLSILAETFPIGVPSLAMSMETVMEGRPMNGRYPATKEALQCAPSTESGGYVYGCSFPGRKIYELVNEFVSQKKALEKYRTEDFEVNGWLSSHAEKYAVSSAMYINKILPFIEYHATPMERLYEDLKKELAKIFFPDAVTEFLETYLDDDVNWVRRKTKAGQAILARKTFPRRPYVIPKEDEQ</sequence>
<comment type="similarity">
    <text evidence="2">Belongs to the glycosyl hydrolase 20 family.</text>
</comment>
<evidence type="ECO:0000313" key="8">
    <source>
        <dbReference type="Proteomes" id="UP001432027"/>
    </source>
</evidence>
<dbReference type="Gene3D" id="3.20.20.80">
    <property type="entry name" value="Glycosidases"/>
    <property type="match status" value="1"/>
</dbReference>
<keyword evidence="4" id="KW-0378">Hydrolase</keyword>
<keyword evidence="8" id="KW-1185">Reference proteome</keyword>
<evidence type="ECO:0000256" key="2">
    <source>
        <dbReference type="ARBA" id="ARBA00006285"/>
    </source>
</evidence>
<dbReference type="GO" id="GO:0004563">
    <property type="term" value="F:beta-N-acetylhexosaminidase activity"/>
    <property type="evidence" value="ECO:0007669"/>
    <property type="project" value="UniProtKB-EC"/>
</dbReference>
<dbReference type="Proteomes" id="UP001432027">
    <property type="component" value="Unassembled WGS sequence"/>
</dbReference>
<dbReference type="AlphaFoldDB" id="A0AAV5TDS8"/>